<protein>
    <submittedName>
        <fullName evidence="1">Virulence RhuM family protein</fullName>
    </submittedName>
</protein>
<evidence type="ECO:0000313" key="1">
    <source>
        <dbReference type="EMBL" id="HIT37854.1"/>
    </source>
</evidence>
<comment type="caution">
    <text evidence="1">The sequence shown here is derived from an EMBL/GenBank/DDBJ whole genome shotgun (WGS) entry which is preliminary data.</text>
</comment>
<dbReference type="EMBL" id="DVKQ01000065">
    <property type="protein sequence ID" value="HIT37854.1"/>
    <property type="molecule type" value="Genomic_DNA"/>
</dbReference>
<dbReference type="AlphaFoldDB" id="A0A9D1KBR0"/>
<dbReference type="Pfam" id="PF13310">
    <property type="entry name" value="Virulence_RhuM"/>
    <property type="match status" value="1"/>
</dbReference>
<dbReference type="PANTHER" id="PTHR35810">
    <property type="entry name" value="CYTOPLASMIC PROTEIN-RELATED"/>
    <property type="match status" value="1"/>
</dbReference>
<sequence length="331" mass="38482">MSKSNIVIYTSKDGVIKVDTTIVDDTIWMSQNELAKLFDTTKNNISSHMKNIFESGELEESSTVKNFLTVQKEGTRNVKRMVTHYNLDAIIAVGYRINSKRATDFRIWATKILKEYMIKGFSLNDEFLKNNGESPYFEELLARIREIRSSEKVFWRKVLDIYATSIDYNPKSEISINFFKTVQNKMHYAAHGNTAAEVIFTRVDANKDNLGLTNFKGDMPTREETEIAKNYLTEEELNILNRMVSAYLDVAEINALDRHPMTMKDWIMELDSFLKMTRKNILTNAGSVSHEEALKKAHEEYDKYMQSHLTRAEKDYLEIMNIELMEIEKNN</sequence>
<dbReference type="Proteomes" id="UP000886833">
    <property type="component" value="Unassembled WGS sequence"/>
</dbReference>
<organism evidence="1 2">
    <name type="scientific">Candidatus Onthousia faecipullorum</name>
    <dbReference type="NCBI Taxonomy" id="2840887"/>
    <lineage>
        <taxon>Bacteria</taxon>
        <taxon>Bacillati</taxon>
        <taxon>Bacillota</taxon>
        <taxon>Bacilli</taxon>
        <taxon>Candidatus Onthousia</taxon>
    </lineage>
</organism>
<proteinExistence type="predicted"/>
<dbReference type="InterPro" id="IPR011204">
    <property type="entry name" value="Virulence_RhuM-like"/>
</dbReference>
<accession>A0A9D1KBR0</accession>
<dbReference type="PIRSF" id="PIRSF015268">
    <property type="entry name" value="Virulence_RhuM"/>
    <property type="match status" value="1"/>
</dbReference>
<dbReference type="PANTHER" id="PTHR35810:SF1">
    <property type="entry name" value="CYTOPLASMIC PROTEIN"/>
    <property type="match status" value="1"/>
</dbReference>
<gene>
    <name evidence="1" type="ORF">IAB59_05215</name>
</gene>
<reference evidence="1" key="2">
    <citation type="journal article" date="2021" name="PeerJ">
        <title>Extensive microbial diversity within the chicken gut microbiome revealed by metagenomics and culture.</title>
        <authorList>
            <person name="Gilroy R."/>
            <person name="Ravi A."/>
            <person name="Getino M."/>
            <person name="Pursley I."/>
            <person name="Horton D.L."/>
            <person name="Alikhan N.F."/>
            <person name="Baker D."/>
            <person name="Gharbi K."/>
            <person name="Hall N."/>
            <person name="Watson M."/>
            <person name="Adriaenssens E.M."/>
            <person name="Foster-Nyarko E."/>
            <person name="Jarju S."/>
            <person name="Secka A."/>
            <person name="Antonio M."/>
            <person name="Oren A."/>
            <person name="Chaudhuri R.R."/>
            <person name="La Ragione R."/>
            <person name="Hildebrand F."/>
            <person name="Pallen M.J."/>
        </authorList>
    </citation>
    <scope>NUCLEOTIDE SEQUENCE</scope>
    <source>
        <strain evidence="1">CHK195-26880</strain>
    </source>
</reference>
<evidence type="ECO:0000313" key="2">
    <source>
        <dbReference type="Proteomes" id="UP000886833"/>
    </source>
</evidence>
<name>A0A9D1KBR0_9FIRM</name>
<reference evidence="1" key="1">
    <citation type="submission" date="2020-10" db="EMBL/GenBank/DDBJ databases">
        <authorList>
            <person name="Gilroy R."/>
        </authorList>
    </citation>
    <scope>NUCLEOTIDE SEQUENCE</scope>
    <source>
        <strain evidence="1">CHK195-26880</strain>
    </source>
</reference>